<evidence type="ECO:0000256" key="7">
    <source>
        <dbReference type="ARBA" id="ARBA00031688"/>
    </source>
</evidence>
<evidence type="ECO:0000256" key="6">
    <source>
        <dbReference type="ARBA" id="ARBA00023002"/>
    </source>
</evidence>
<keyword evidence="4" id="KW-0575">Peroxidase</keyword>
<proteinExistence type="inferred from homology"/>
<dbReference type="Gene3D" id="3.40.30.10">
    <property type="entry name" value="Glutaredoxin"/>
    <property type="match status" value="1"/>
</dbReference>
<dbReference type="OrthoDB" id="1593644at2759"/>
<comment type="similarity">
    <text evidence="2">Belongs to the peroxiredoxin family. Prx5 subfamily.</text>
</comment>
<dbReference type="SUPFAM" id="SSF52833">
    <property type="entry name" value="Thioredoxin-like"/>
    <property type="match status" value="1"/>
</dbReference>
<evidence type="ECO:0000256" key="4">
    <source>
        <dbReference type="ARBA" id="ARBA00022559"/>
    </source>
</evidence>
<evidence type="ECO:0000313" key="11">
    <source>
        <dbReference type="Proteomes" id="UP000479710"/>
    </source>
</evidence>
<evidence type="ECO:0000256" key="5">
    <source>
        <dbReference type="ARBA" id="ARBA00022862"/>
    </source>
</evidence>
<accession>A0A6G1DA63</accession>
<keyword evidence="6" id="KW-0560">Oxidoreductase</keyword>
<dbReference type="InterPro" id="IPR013740">
    <property type="entry name" value="Redoxin"/>
</dbReference>
<dbReference type="Pfam" id="PF08534">
    <property type="entry name" value="Redoxin"/>
    <property type="match status" value="1"/>
</dbReference>
<evidence type="ECO:0000256" key="1">
    <source>
        <dbReference type="ARBA" id="ARBA00001711"/>
    </source>
</evidence>
<dbReference type="EC" id="1.11.1.25" evidence="3"/>
<sequence length="94" mass="9868">MTVCDLTVGKKVVLFAVPDAFTPTCTQKHVPGFVAKTGELRAKGVDTVACVSVNDAFVMRSPCAAAAAESADSTRVARLRRVEQKISLAGVRAC</sequence>
<gene>
    <name evidence="10" type="ORF">E2562_035185</name>
</gene>
<dbReference type="GO" id="GO:0042744">
    <property type="term" value="P:hydrogen peroxide catabolic process"/>
    <property type="evidence" value="ECO:0007669"/>
    <property type="project" value="TreeGrafter"/>
</dbReference>
<dbReference type="GO" id="GO:0034599">
    <property type="term" value="P:cellular response to oxidative stress"/>
    <property type="evidence" value="ECO:0007669"/>
    <property type="project" value="InterPro"/>
</dbReference>
<evidence type="ECO:0000313" key="10">
    <source>
        <dbReference type="EMBL" id="KAF0909321.1"/>
    </source>
</evidence>
<dbReference type="PANTHER" id="PTHR10430">
    <property type="entry name" value="PEROXIREDOXIN"/>
    <property type="match status" value="1"/>
</dbReference>
<reference evidence="10 11" key="1">
    <citation type="submission" date="2019-11" db="EMBL/GenBank/DDBJ databases">
        <title>Whole genome sequence of Oryza granulata.</title>
        <authorList>
            <person name="Li W."/>
        </authorList>
    </citation>
    <scope>NUCLEOTIDE SEQUENCE [LARGE SCALE GENOMIC DNA]</scope>
    <source>
        <strain evidence="11">cv. Menghai</strain>
        <tissue evidence="10">Leaf</tissue>
    </source>
</reference>
<dbReference type="InterPro" id="IPR036249">
    <property type="entry name" value="Thioredoxin-like_sf"/>
</dbReference>
<dbReference type="GO" id="GO:0045454">
    <property type="term" value="P:cell redox homeostasis"/>
    <property type="evidence" value="ECO:0007669"/>
    <property type="project" value="TreeGrafter"/>
</dbReference>
<dbReference type="Proteomes" id="UP000479710">
    <property type="component" value="Unassembled WGS sequence"/>
</dbReference>
<dbReference type="GO" id="GO:0008379">
    <property type="term" value="F:thioredoxin peroxidase activity"/>
    <property type="evidence" value="ECO:0007669"/>
    <property type="project" value="InterPro"/>
</dbReference>
<name>A0A6G1DA63_9ORYZ</name>
<organism evidence="10 11">
    <name type="scientific">Oryza meyeriana var. granulata</name>
    <dbReference type="NCBI Taxonomy" id="110450"/>
    <lineage>
        <taxon>Eukaryota</taxon>
        <taxon>Viridiplantae</taxon>
        <taxon>Streptophyta</taxon>
        <taxon>Embryophyta</taxon>
        <taxon>Tracheophyta</taxon>
        <taxon>Spermatophyta</taxon>
        <taxon>Magnoliopsida</taxon>
        <taxon>Liliopsida</taxon>
        <taxon>Poales</taxon>
        <taxon>Poaceae</taxon>
        <taxon>BOP clade</taxon>
        <taxon>Oryzoideae</taxon>
        <taxon>Oryzeae</taxon>
        <taxon>Oryzinae</taxon>
        <taxon>Oryza</taxon>
        <taxon>Oryza meyeriana</taxon>
    </lineage>
</organism>
<evidence type="ECO:0000256" key="2">
    <source>
        <dbReference type="ARBA" id="ARBA00010505"/>
    </source>
</evidence>
<evidence type="ECO:0000256" key="8">
    <source>
        <dbReference type="PIRSR" id="PIRSR637944-1"/>
    </source>
</evidence>
<feature type="domain" description="Redoxin" evidence="9">
    <location>
        <begin position="9"/>
        <end position="60"/>
    </location>
</feature>
<keyword evidence="11" id="KW-1185">Reference proteome</keyword>
<comment type="catalytic activity">
    <reaction evidence="1">
        <text>[glutaredoxin]-dithiol + a hydroperoxide = [glutaredoxin]-disulfide + an alcohol + H2O</text>
        <dbReference type="Rhea" id="RHEA:62624"/>
        <dbReference type="Rhea" id="RHEA-COMP:10729"/>
        <dbReference type="Rhea" id="RHEA-COMP:10730"/>
        <dbReference type="ChEBI" id="CHEBI:15377"/>
        <dbReference type="ChEBI" id="CHEBI:29950"/>
        <dbReference type="ChEBI" id="CHEBI:30879"/>
        <dbReference type="ChEBI" id="CHEBI:35924"/>
        <dbReference type="ChEBI" id="CHEBI:50058"/>
        <dbReference type="EC" id="1.11.1.25"/>
    </reaction>
</comment>
<evidence type="ECO:0000259" key="9">
    <source>
        <dbReference type="Pfam" id="PF08534"/>
    </source>
</evidence>
<protein>
    <recommendedName>
        <fullName evidence="3">glutaredoxin-dependent peroxiredoxin</fullName>
        <ecNumber evidence="3">1.11.1.25</ecNumber>
    </recommendedName>
    <alternativeName>
        <fullName evidence="7">Glutaredoxin-dependent peroxiredoxin</fullName>
    </alternativeName>
</protein>
<dbReference type="InterPro" id="IPR037944">
    <property type="entry name" value="PRX5-like"/>
</dbReference>
<keyword evidence="5" id="KW-0049">Antioxidant</keyword>
<evidence type="ECO:0000256" key="3">
    <source>
        <dbReference type="ARBA" id="ARBA00013016"/>
    </source>
</evidence>
<dbReference type="AlphaFoldDB" id="A0A6G1DA63"/>
<feature type="active site" description="Cysteine sulfenic acid (-SOH) intermediate" evidence="8">
    <location>
        <position position="25"/>
    </location>
</feature>
<dbReference type="PANTHER" id="PTHR10430:SF33">
    <property type="entry name" value="PEROXIREDOXIN-2E-1, CHLOROPLASTIC"/>
    <property type="match status" value="1"/>
</dbReference>
<comment type="caution">
    <text evidence="10">The sequence shown here is derived from an EMBL/GenBank/DDBJ whole genome shotgun (WGS) entry which is preliminary data.</text>
</comment>
<dbReference type="GO" id="GO:0005737">
    <property type="term" value="C:cytoplasm"/>
    <property type="evidence" value="ECO:0007669"/>
    <property type="project" value="TreeGrafter"/>
</dbReference>
<dbReference type="EMBL" id="SPHZ02000007">
    <property type="protein sequence ID" value="KAF0909321.1"/>
    <property type="molecule type" value="Genomic_DNA"/>
</dbReference>